<dbReference type="KEGG" id="ark:D6B99_06490"/>
<reference evidence="1 2" key="1">
    <citation type="submission" date="2018-09" db="EMBL/GenBank/DDBJ databases">
        <title>Arachidicoccus sp. nov., a bacterium isolated from soil.</title>
        <authorList>
            <person name="Weon H.-Y."/>
            <person name="Kwon S.-W."/>
            <person name="Lee S.A."/>
        </authorList>
    </citation>
    <scope>NUCLEOTIDE SEQUENCE [LARGE SCALE GENOMIC DNA]</scope>
    <source>
        <strain evidence="1 2">KIS59-12</strain>
    </source>
</reference>
<keyword evidence="2" id="KW-1185">Reference proteome</keyword>
<sequence>MKIIILIAFGGFIMGLTSCTKKYELGALMDKSTLKYTITPSSANPNDIVLTSLTPNVTPVWVTPSGQSQRIQDTINLPFPGSYKFVYGVESDGGFVQADTSLVIINTLDQHAVSTPMWTNLTGGFGKSKTWVLDLDANGKSKFFGGPIYFAGTGWEWDAGWSGNSWICPALDYGTMTFDLIGNANFKSNNKAIASLGSATGTFMLYASTNQLQTYGAEVIHDATQGPNVANWNAKMPIQSLTDSTMQLIAVENASSWLIYNYVSQDYYNTH</sequence>
<dbReference type="RefSeq" id="WP_119986247.1">
    <property type="nucleotide sequence ID" value="NZ_CP032489.1"/>
</dbReference>
<accession>A0A386HNT1</accession>
<evidence type="ECO:0000313" key="1">
    <source>
        <dbReference type="EMBL" id="AYD47289.1"/>
    </source>
</evidence>
<protein>
    <submittedName>
        <fullName evidence="1">Uncharacterized protein</fullName>
    </submittedName>
</protein>
<dbReference type="EMBL" id="CP032489">
    <property type="protein sequence ID" value="AYD47289.1"/>
    <property type="molecule type" value="Genomic_DNA"/>
</dbReference>
<name>A0A386HNT1_9BACT</name>
<proteinExistence type="predicted"/>
<gene>
    <name evidence="1" type="ORF">D6B99_06490</name>
</gene>
<dbReference type="OrthoDB" id="646668at2"/>
<organism evidence="1 2">
    <name type="scientific">Arachidicoccus soli</name>
    <dbReference type="NCBI Taxonomy" id="2341117"/>
    <lineage>
        <taxon>Bacteria</taxon>
        <taxon>Pseudomonadati</taxon>
        <taxon>Bacteroidota</taxon>
        <taxon>Chitinophagia</taxon>
        <taxon>Chitinophagales</taxon>
        <taxon>Chitinophagaceae</taxon>
        <taxon>Arachidicoccus</taxon>
    </lineage>
</organism>
<dbReference type="PROSITE" id="PS51257">
    <property type="entry name" value="PROKAR_LIPOPROTEIN"/>
    <property type="match status" value="1"/>
</dbReference>
<dbReference type="Proteomes" id="UP000266118">
    <property type="component" value="Chromosome"/>
</dbReference>
<dbReference type="AlphaFoldDB" id="A0A386HNT1"/>
<evidence type="ECO:0000313" key="2">
    <source>
        <dbReference type="Proteomes" id="UP000266118"/>
    </source>
</evidence>